<keyword evidence="5 9" id="KW-0028">Amino-acid biosynthesis</keyword>
<dbReference type="Gene3D" id="3.20.20.70">
    <property type="entry name" value="Aldolase class I"/>
    <property type="match status" value="1"/>
</dbReference>
<evidence type="ECO:0000256" key="9">
    <source>
        <dbReference type="HAMAP-Rule" id="MF_00135"/>
    </source>
</evidence>
<feature type="domain" description="N-(5'phosphoribosyl) anthranilate isomerase (PRAI)" evidence="10">
    <location>
        <begin position="77"/>
        <end position="231"/>
    </location>
</feature>
<dbReference type="EMBL" id="JABKKF010000005">
    <property type="protein sequence ID" value="NPD92171.1"/>
    <property type="molecule type" value="Genomic_DNA"/>
</dbReference>
<evidence type="ECO:0000313" key="11">
    <source>
        <dbReference type="EMBL" id="NPD92171.1"/>
    </source>
</evidence>
<dbReference type="SUPFAM" id="SSF51366">
    <property type="entry name" value="Ribulose-phoshate binding barrel"/>
    <property type="match status" value="1"/>
</dbReference>
<dbReference type="PANTHER" id="PTHR42894">
    <property type="entry name" value="N-(5'-PHOSPHORIBOSYL)ANTHRANILATE ISOMERASE"/>
    <property type="match status" value="1"/>
</dbReference>
<keyword evidence="7 9" id="KW-0057">Aromatic amino acid biosynthesis</keyword>
<dbReference type="PANTHER" id="PTHR42894:SF1">
    <property type="entry name" value="N-(5'-PHOSPHORIBOSYL)ANTHRANILATE ISOMERASE"/>
    <property type="match status" value="1"/>
</dbReference>
<accession>A0ABX2AQF5</accession>
<name>A0ABX2AQF5_9BACT</name>
<evidence type="ECO:0000256" key="2">
    <source>
        <dbReference type="ARBA" id="ARBA00004664"/>
    </source>
</evidence>
<dbReference type="HAMAP" id="MF_00135">
    <property type="entry name" value="PRAI"/>
    <property type="match status" value="1"/>
</dbReference>
<evidence type="ECO:0000259" key="10">
    <source>
        <dbReference type="Pfam" id="PF00697"/>
    </source>
</evidence>
<evidence type="ECO:0000313" key="12">
    <source>
        <dbReference type="Proteomes" id="UP000714420"/>
    </source>
</evidence>
<evidence type="ECO:0000256" key="6">
    <source>
        <dbReference type="ARBA" id="ARBA00022822"/>
    </source>
</evidence>
<dbReference type="Proteomes" id="UP000714420">
    <property type="component" value="Unassembled WGS sequence"/>
</dbReference>
<keyword evidence="12" id="KW-1185">Reference proteome</keyword>
<evidence type="ECO:0000256" key="5">
    <source>
        <dbReference type="ARBA" id="ARBA00022605"/>
    </source>
</evidence>
<comment type="pathway">
    <text evidence="2 9">Amino-acid biosynthesis; L-tryptophan biosynthesis; L-tryptophan from chorismate: step 3/5.</text>
</comment>
<evidence type="ECO:0000256" key="8">
    <source>
        <dbReference type="ARBA" id="ARBA00023235"/>
    </source>
</evidence>
<dbReference type="GO" id="GO:0016853">
    <property type="term" value="F:isomerase activity"/>
    <property type="evidence" value="ECO:0007669"/>
    <property type="project" value="UniProtKB-KW"/>
</dbReference>
<dbReference type="InterPro" id="IPR013785">
    <property type="entry name" value="Aldolase_TIM"/>
</dbReference>
<keyword evidence="8 9" id="KW-0413">Isomerase</keyword>
<comment type="caution">
    <text evidence="11">The sequence shown here is derived from an EMBL/GenBank/DDBJ whole genome shotgun (WGS) entry which is preliminary data.</text>
</comment>
<evidence type="ECO:0000256" key="7">
    <source>
        <dbReference type="ARBA" id="ARBA00023141"/>
    </source>
</evidence>
<dbReference type="RefSeq" id="WP_172275507.1">
    <property type="nucleotide sequence ID" value="NZ_CASGMU010000004.1"/>
</dbReference>
<evidence type="ECO:0000256" key="1">
    <source>
        <dbReference type="ARBA" id="ARBA00001164"/>
    </source>
</evidence>
<dbReference type="Pfam" id="PF00697">
    <property type="entry name" value="PRAI"/>
    <property type="match status" value="1"/>
</dbReference>
<evidence type="ECO:0000256" key="3">
    <source>
        <dbReference type="ARBA" id="ARBA00012572"/>
    </source>
</evidence>
<proteinExistence type="inferred from homology"/>
<evidence type="ECO:0000256" key="4">
    <source>
        <dbReference type="ARBA" id="ARBA00022272"/>
    </source>
</evidence>
<organism evidence="11 12">
    <name type="scientific">Xylanibacter muris</name>
    <dbReference type="NCBI Taxonomy" id="2736290"/>
    <lineage>
        <taxon>Bacteria</taxon>
        <taxon>Pseudomonadati</taxon>
        <taxon>Bacteroidota</taxon>
        <taxon>Bacteroidia</taxon>
        <taxon>Bacteroidales</taxon>
        <taxon>Prevotellaceae</taxon>
        <taxon>Xylanibacter</taxon>
    </lineage>
</organism>
<gene>
    <name evidence="9" type="primary">trpF</name>
    <name evidence="11" type="ORF">HPS56_07365</name>
</gene>
<keyword evidence="6 9" id="KW-0822">Tryptophan biosynthesis</keyword>
<reference evidence="11 12" key="1">
    <citation type="submission" date="2020-05" db="EMBL/GenBank/DDBJ databases">
        <title>Distinct polysaccharide utilization as determinants for interspecies competition between intestinal Prevotella spp.</title>
        <authorList>
            <person name="Galvez E.J.C."/>
            <person name="Iljazovic A."/>
            <person name="Strowig T."/>
        </authorList>
    </citation>
    <scope>NUCLEOTIDE SEQUENCE [LARGE SCALE GENOMIC DNA]</scope>
    <source>
        <strain evidence="11 12">PMUR</strain>
    </source>
</reference>
<dbReference type="InterPro" id="IPR001240">
    <property type="entry name" value="PRAI_dom"/>
</dbReference>
<dbReference type="InterPro" id="IPR011060">
    <property type="entry name" value="RibuloseP-bd_barrel"/>
</dbReference>
<comment type="catalytic activity">
    <reaction evidence="1 9">
        <text>N-(5-phospho-beta-D-ribosyl)anthranilate = 1-(2-carboxyphenylamino)-1-deoxy-D-ribulose 5-phosphate</text>
        <dbReference type="Rhea" id="RHEA:21540"/>
        <dbReference type="ChEBI" id="CHEBI:18277"/>
        <dbReference type="ChEBI" id="CHEBI:58613"/>
        <dbReference type="EC" id="5.3.1.24"/>
    </reaction>
</comment>
<dbReference type="EC" id="5.3.1.24" evidence="3 9"/>
<dbReference type="InterPro" id="IPR044643">
    <property type="entry name" value="TrpF_fam"/>
</dbReference>
<sequence>MLDNRFVVKVCGMTDAGNISDVMASGADWIGLVFDEESPGCLRMRPAGSAIVPDGNGFADGDDGLSLSSEDNRHGMLFGVFKDDMSQNIITRIVKYHLDGIQLDGNEPPVLIRNLRRSVVPDISNGIKVMKAIKVCCAEDLQLCERYYDCVDCFLFEISFHLASGECGRDVMTVLSGYSGCVPFIIGGDISYEDAARIKSFSHPRCIGVDIGQHFETEPGIKDALLIGKFISGIRKP</sequence>
<comment type="similarity">
    <text evidence="9">Belongs to the TrpF family.</text>
</comment>
<protein>
    <recommendedName>
        <fullName evidence="4 9">N-(5'-phosphoribosyl)anthranilate isomerase</fullName>
        <shortName evidence="9">PRAI</shortName>
        <ecNumber evidence="3 9">5.3.1.24</ecNumber>
    </recommendedName>
</protein>